<dbReference type="RefSeq" id="WP_406701007.1">
    <property type="nucleotide sequence ID" value="NZ_CP155447.1"/>
</dbReference>
<organism evidence="3">
    <name type="scientific">Singulisphaera sp. Ch08</name>
    <dbReference type="NCBI Taxonomy" id="3120278"/>
    <lineage>
        <taxon>Bacteria</taxon>
        <taxon>Pseudomonadati</taxon>
        <taxon>Planctomycetota</taxon>
        <taxon>Planctomycetia</taxon>
        <taxon>Isosphaerales</taxon>
        <taxon>Isosphaeraceae</taxon>
        <taxon>Singulisphaera</taxon>
    </lineage>
</organism>
<evidence type="ECO:0000256" key="2">
    <source>
        <dbReference type="SAM" id="Phobius"/>
    </source>
</evidence>
<feature type="region of interest" description="Disordered" evidence="1">
    <location>
        <begin position="1"/>
        <end position="22"/>
    </location>
</feature>
<reference evidence="3" key="1">
    <citation type="submission" date="2024-05" db="EMBL/GenBank/DDBJ databases">
        <title>Planctomycetes of the genus Singulisphaera possess chitinolytic capabilities.</title>
        <authorList>
            <person name="Ivanova A."/>
        </authorList>
    </citation>
    <scope>NUCLEOTIDE SEQUENCE</scope>
    <source>
        <strain evidence="3">Ch08T</strain>
    </source>
</reference>
<keyword evidence="2" id="KW-0472">Membrane</keyword>
<keyword evidence="2" id="KW-1133">Transmembrane helix</keyword>
<name>A0AAU7CSQ4_9BACT</name>
<feature type="transmembrane region" description="Helical" evidence="2">
    <location>
        <begin position="28"/>
        <end position="51"/>
    </location>
</feature>
<sequence length="157" mass="17391">MRSARRTNGSKGGTEPRGRESRSRRGSITVFVLVCLVAIATICGVLLRIGLTERQRIRAEERRLQAEWLVESGLERAAARIAESNGQYQGETWEIPAADLGGRDSGRVTIAVTPHQAEPDRQQVRVQADYPRDQPARVRFSKVITVMIKPKSTSGLP</sequence>
<evidence type="ECO:0000256" key="1">
    <source>
        <dbReference type="SAM" id="MobiDB-lite"/>
    </source>
</evidence>
<gene>
    <name evidence="3" type="ORF">V5E97_19665</name>
</gene>
<accession>A0AAU7CSQ4</accession>
<keyword evidence="2" id="KW-0812">Transmembrane</keyword>
<protein>
    <recommendedName>
        <fullName evidence="4">Type II secretion system protein</fullName>
    </recommendedName>
</protein>
<evidence type="ECO:0000313" key="3">
    <source>
        <dbReference type="EMBL" id="XBH08171.1"/>
    </source>
</evidence>
<evidence type="ECO:0008006" key="4">
    <source>
        <dbReference type="Google" id="ProtNLM"/>
    </source>
</evidence>
<dbReference type="AlphaFoldDB" id="A0AAU7CSQ4"/>
<proteinExistence type="predicted"/>
<dbReference type="EMBL" id="CP155447">
    <property type="protein sequence ID" value="XBH08171.1"/>
    <property type="molecule type" value="Genomic_DNA"/>
</dbReference>